<keyword evidence="1" id="KW-1133">Transmembrane helix</keyword>
<gene>
    <name evidence="2" type="primary">PocGH01_13011000</name>
    <name evidence="2" type="ORF">POCGH01_13011000</name>
</gene>
<evidence type="ECO:0000256" key="1">
    <source>
        <dbReference type="SAM" id="Phobius"/>
    </source>
</evidence>
<dbReference type="VEuPathDB" id="PlasmoDB:POWCR01_130007600"/>
<keyword evidence="1" id="KW-0812">Transmembrane</keyword>
<reference evidence="2 3" key="1">
    <citation type="submission" date="2016-06" db="EMBL/GenBank/DDBJ databases">
        <authorList>
            <consortium name="Pathogen Informatics"/>
        </authorList>
    </citation>
    <scope>NUCLEOTIDE SEQUENCE [LARGE SCALE GENOMIC DNA]</scope>
    <source>
        <strain evidence="2">PocGH01</strain>
    </source>
</reference>
<name>A0A1D3TLW8_PLAOA</name>
<dbReference type="OrthoDB" id="387611at2759"/>
<evidence type="ECO:0000313" key="3">
    <source>
        <dbReference type="Proteomes" id="UP000242942"/>
    </source>
</evidence>
<dbReference type="VEuPathDB" id="PlasmoDB:PocGH01_13011000"/>
<dbReference type="AlphaFoldDB" id="A0A1D3TLW8"/>
<keyword evidence="1" id="KW-0472">Membrane</keyword>
<organism evidence="2 3">
    <name type="scientific">Plasmodium ovale</name>
    <name type="common">malaria parasite P. ovale</name>
    <dbReference type="NCBI Taxonomy" id="36330"/>
    <lineage>
        <taxon>Eukaryota</taxon>
        <taxon>Sar</taxon>
        <taxon>Alveolata</taxon>
        <taxon>Apicomplexa</taxon>
        <taxon>Aconoidasida</taxon>
        <taxon>Haemosporida</taxon>
        <taxon>Plasmodiidae</taxon>
        <taxon>Plasmodium</taxon>
        <taxon>Plasmodium (Plasmodium)</taxon>
    </lineage>
</organism>
<evidence type="ECO:0000313" key="2">
    <source>
        <dbReference type="EMBL" id="SCP05938.1"/>
    </source>
</evidence>
<keyword evidence="3" id="KW-1185">Reference proteome</keyword>
<protein>
    <submittedName>
        <fullName evidence="2">PIR protein</fullName>
    </submittedName>
</protein>
<proteinExistence type="predicted"/>
<dbReference type="EMBL" id="LT594594">
    <property type="protein sequence ID" value="SCP05938.1"/>
    <property type="molecule type" value="Genomic_DNA"/>
</dbReference>
<sequence>MIVECHETPDLPSCKIYEQFNRKNDGSSLSDECKQLKGRLVNYEEIEYMCSELERNLKDLCTKEYNDDFLIYRVEYLHYWLLDKAIKKFRIGDTGKYGGLRSQFYRTWGSFIKILACREKCAPLSNVFFSLALKDIESTRDMYNFYYNYKYLEMNNASTESKRKESCKHLSSMLPHFAKLKNLCSENLKGCSFIFKSSIDAYSPEKLREQLKCNIYELENNDLVERLVLDKPGGIMSSTGLQSEDEESSGLGKSVHYPETTTSAIGVGFPLFALLIISFILLKFTPIGSWLYNRMIKKGKHAENLDEEASNELSNHYFVTEEIKSQGKGYSISYNYLQNIE</sequence>
<dbReference type="Proteomes" id="UP000242942">
    <property type="component" value="Chromosome 13"/>
</dbReference>
<dbReference type="Pfam" id="PF05795">
    <property type="entry name" value="Plasmodium_Vir"/>
    <property type="match status" value="2"/>
</dbReference>
<dbReference type="InterPro" id="IPR008780">
    <property type="entry name" value="Plasmodium_Vir"/>
</dbReference>
<feature type="transmembrane region" description="Helical" evidence="1">
    <location>
        <begin position="269"/>
        <end position="292"/>
    </location>
</feature>
<accession>A0A1D3TLW8</accession>